<dbReference type="OrthoDB" id="425936at2759"/>
<comment type="caution">
    <text evidence="10">The sequence shown here is derived from an EMBL/GenBank/DDBJ whole genome shotgun (WGS) entry which is preliminary data.</text>
</comment>
<dbReference type="InterPro" id="IPR021151">
    <property type="entry name" value="GINS_A"/>
</dbReference>
<reference evidence="10" key="1">
    <citation type="submission" date="2016-06" db="EMBL/GenBank/DDBJ databases">
        <title>Draft Genome sequence of the fungus Inonotus baumii.</title>
        <authorList>
            <person name="Zhu H."/>
            <person name="Lin W."/>
        </authorList>
    </citation>
    <scope>NUCLEOTIDE SEQUENCE</scope>
    <source>
        <strain evidence="10">821</strain>
    </source>
</reference>
<evidence type="ECO:0000256" key="7">
    <source>
        <dbReference type="ARBA" id="ARBA00023242"/>
    </source>
</evidence>
<dbReference type="Gene3D" id="3.30.200.20">
    <property type="entry name" value="Phosphorylase Kinase, domain 1"/>
    <property type="match status" value="1"/>
</dbReference>
<evidence type="ECO:0000256" key="1">
    <source>
        <dbReference type="ARBA" id="ARBA00004123"/>
    </source>
</evidence>
<feature type="compositionally biased region" description="Basic and acidic residues" evidence="8">
    <location>
        <begin position="284"/>
        <end position="308"/>
    </location>
</feature>
<accession>A0A9Q5HWU7</accession>
<comment type="subcellular location">
    <subcellularLocation>
        <location evidence="1">Nucleus</location>
    </subcellularLocation>
</comment>
<keyword evidence="6" id="KW-0159">Chromosome partition</keyword>
<evidence type="ECO:0000313" key="11">
    <source>
        <dbReference type="Proteomes" id="UP000757232"/>
    </source>
</evidence>
<dbReference type="Pfam" id="PF25005">
    <property type="entry name" value="PSF2_N"/>
    <property type="match status" value="1"/>
</dbReference>
<keyword evidence="5" id="KW-0235">DNA replication</keyword>
<dbReference type="SUPFAM" id="SSF63825">
    <property type="entry name" value="YWTD domain"/>
    <property type="match status" value="1"/>
</dbReference>
<feature type="compositionally biased region" description="Basic and acidic residues" evidence="8">
    <location>
        <begin position="241"/>
        <end position="255"/>
    </location>
</feature>
<feature type="compositionally biased region" description="Basic and acidic residues" evidence="8">
    <location>
        <begin position="44"/>
        <end position="61"/>
    </location>
</feature>
<feature type="compositionally biased region" description="Low complexity" evidence="8">
    <location>
        <begin position="313"/>
        <end position="322"/>
    </location>
</feature>
<dbReference type="PANTHER" id="PTHR37957:SF1">
    <property type="entry name" value="PHYTASE-LIKE DOMAIN-CONTAINING PROTEIN"/>
    <property type="match status" value="1"/>
</dbReference>
<dbReference type="SUPFAM" id="SSF158573">
    <property type="entry name" value="GINS helical bundle-like"/>
    <property type="match status" value="1"/>
</dbReference>
<protein>
    <recommendedName>
        <fullName evidence="4">DNA replication complex GINS protein PSF2</fullName>
    </recommendedName>
    <alternativeName>
        <fullName evidence="3">DNA replication complex GINS protein psf2</fullName>
    </alternativeName>
</protein>
<dbReference type="Gene3D" id="1.10.510.10">
    <property type="entry name" value="Transferase(Phosphotransferase) domain 1"/>
    <property type="match status" value="1"/>
</dbReference>
<dbReference type="FunFam" id="3.40.5.50:FF:000001">
    <property type="entry name" value="DNA replication complex GINS protein PSF2"/>
    <property type="match status" value="1"/>
</dbReference>
<dbReference type="Pfam" id="PF05916">
    <property type="entry name" value="Sld5"/>
    <property type="match status" value="1"/>
</dbReference>
<dbReference type="InterPro" id="IPR056784">
    <property type="entry name" value="PSF2_N"/>
</dbReference>
<sequence>MYHSRTKRVTSYGRRAQRVVAVSDDQRFGLDVFTISCGSEEDEPIQHHNKEYSGDIFERPRKQAPKPRGKVAQRSGGTSTLEKHNGKKASAKDVPIRKPLGSRPLNVPKSPAISPRSHKARAGNGKAILLGAQMGSTIPSCVDIDIIVLDDSGNQLDKERRVTKNVQANAVDSKPVRRTRRPTAVKSYAIYVSDEDDDDDDEYIPVSGTGLRKVKQSPEYSEEKIVLPTGRNTVRNAVAAPKEESPDKSEPDLPRKPKSSRRAVQTIILTDSDPDSGADEESEIKETWRTESEHISSIHTSQKRDAKTAKMQTSASSLLATSHAVDETHASEPSLPSQCAAENSRVDRSDKHAKKLPSAATKEIKKTRHHITSEPDVDDSQPWPRQIIPKYPSGPDSMYPQQRDARLSASPQLVTISDDDLSLSMDEELELALHIADLQLAKATRLSKTLLDKSSAATANTPTTVLNARFPPTDISRRPRIPSFLRPLLSECGQLATFDFASFIETFPADPIIGFSGHSILPDKSRGRVSFDSYQKVGEASYSEVFGIGNVVLKIIPLFDEENDVFDTWTAEWDSPPVSEVQDVLKEVVVTRAMGEICRGFIKLLKAHVVQGSYPQSLLGLWDKFHSTKGSESVRPDHFTPKQTYAIIVLPNGGLDLENFSFNSVDLMGGSGWRQACSIFWQVVRSLGNAEEFVHFEHRDLHWGQILVRGTMKSSHIMVPGSFGKVMLDDPWHGVQSTIIDLGLSRMDHGHGDSFWTPLDEEIFEGKGDYQYDIYRMMRKHIREDWSSFSPFTNVMWIHYLSDKLIHHKHLCVSSRTIPKHNRSNVQGGAQLAIMEADRRAYECLIEMERVLALSVATIARSAGAKRYKASKNAGVAYADEKDVKEMKSAGKNEPSQSYIARQSMALPNQLRTQVLPTELEFLASEELVEIFPVVKMDKIQFITGLYGPFIGGRITRVPLWVAVNLKLKKKCNIIPPDWLNVEVLQNKLTAETDERYKEEFSSFPFRYAEIAKVLLDVASDDLDQPDKIRTILKDLREARQSKIRDTLLRLNPASLKTTGVSAMEMNEVRSFLCKAMSTLINLKMESVGMIGDGDDTGMDQVGRDATSSEPNSTLFEFAELNGGLVAFGSIPSNFTESTGDTLGGIGSAIALKMHTFRKRSDGTFSGTFVVQPDRGFNIDGTINYQGRQHEIDFTLRPYYGTADLSFTDAQATLALQYKRTLLYWDVFNLPTTGLDGLGVRQPFLGFPELPIASESFNHLSADCEGLVLNADGTFWMSDEYGPYIYKFAPSGHLLQAIQPPKAILPFVNGRLNFTSDTDPDSGRAGNQGFEGLTVSPDGRTLYALLQSATMQDGGTSKKTNRFTRLLAYDVLNTFNRSPPLVGEWVVPLPQSDKGSTFAQSEVHYVSLNVFLVLSRDGDGHGGDDNNSAYKHADLFDISNATDIHGSAFDDPANPIAIDGILNSTITPATYVSFVDFLNPTQLARFGLHNGKPADSTLIDAKWESLALAPCNDPEFPNDFFLFTVADNDFLSTQGRFNGQSFDGGLDVDNQFMVFRVTLPTVQKGSIEQSIGI</sequence>
<dbReference type="Proteomes" id="UP000757232">
    <property type="component" value="Unassembled WGS sequence"/>
</dbReference>
<evidence type="ECO:0000256" key="3">
    <source>
        <dbReference type="ARBA" id="ARBA00013969"/>
    </source>
</evidence>
<dbReference type="InterPro" id="IPR027372">
    <property type="entry name" value="Phytase-like_dom"/>
</dbReference>
<dbReference type="CDD" id="cd21694">
    <property type="entry name" value="GINS_B_Psf2"/>
    <property type="match status" value="1"/>
</dbReference>
<evidence type="ECO:0000256" key="6">
    <source>
        <dbReference type="ARBA" id="ARBA00022829"/>
    </source>
</evidence>
<dbReference type="Pfam" id="PF13449">
    <property type="entry name" value="Phytase-like"/>
    <property type="match status" value="1"/>
</dbReference>
<evidence type="ECO:0000259" key="9">
    <source>
        <dbReference type="SMART" id="SM01331"/>
    </source>
</evidence>
<dbReference type="SUPFAM" id="SSF160059">
    <property type="entry name" value="PriA/YqbF domain"/>
    <property type="match status" value="1"/>
</dbReference>
<organism evidence="10 11">
    <name type="scientific">Sanghuangporus baumii</name>
    <name type="common">Phellinus baumii</name>
    <dbReference type="NCBI Taxonomy" id="108892"/>
    <lineage>
        <taxon>Eukaryota</taxon>
        <taxon>Fungi</taxon>
        <taxon>Dikarya</taxon>
        <taxon>Basidiomycota</taxon>
        <taxon>Agaricomycotina</taxon>
        <taxon>Agaricomycetes</taxon>
        <taxon>Hymenochaetales</taxon>
        <taxon>Hymenochaetaceae</taxon>
        <taxon>Sanghuangporus</taxon>
    </lineage>
</organism>
<feature type="region of interest" description="Disordered" evidence="8">
    <location>
        <begin position="229"/>
        <end position="406"/>
    </location>
</feature>
<dbReference type="CDD" id="cd11712">
    <property type="entry name" value="GINS_A_psf2"/>
    <property type="match status" value="1"/>
</dbReference>
<comment type="similarity">
    <text evidence="2">Belongs to the GINS2/PSF2 family.</text>
</comment>
<dbReference type="Gene3D" id="1.20.58.1020">
    <property type="match status" value="1"/>
</dbReference>
<proteinExistence type="inferred from homology"/>
<dbReference type="InterPro" id="IPR024604">
    <property type="entry name" value="GSG2_C"/>
</dbReference>
<evidence type="ECO:0000256" key="2">
    <source>
        <dbReference type="ARBA" id="ARBA00010565"/>
    </source>
</evidence>
<dbReference type="GO" id="GO:0000228">
    <property type="term" value="C:nuclear chromosome"/>
    <property type="evidence" value="ECO:0007669"/>
    <property type="project" value="UniProtKB-ARBA"/>
</dbReference>
<gene>
    <name evidence="10" type="ORF">A7U60_g5393</name>
</gene>
<feature type="domain" description="Serine/threonine-protein kinase haspin C-terminal" evidence="9">
    <location>
        <begin position="761"/>
        <end position="846"/>
    </location>
</feature>
<dbReference type="GO" id="GO:0007059">
    <property type="term" value="P:chromosome segregation"/>
    <property type="evidence" value="ECO:0007669"/>
    <property type="project" value="UniProtKB-KW"/>
</dbReference>
<dbReference type="EMBL" id="LNZH02000191">
    <property type="protein sequence ID" value="OCB87488.1"/>
    <property type="molecule type" value="Genomic_DNA"/>
</dbReference>
<dbReference type="Gene3D" id="3.40.5.50">
    <property type="match status" value="1"/>
</dbReference>
<evidence type="ECO:0000256" key="4">
    <source>
        <dbReference type="ARBA" id="ARBA00015139"/>
    </source>
</evidence>
<dbReference type="SMART" id="SM01331">
    <property type="entry name" value="DUF3635"/>
    <property type="match status" value="1"/>
</dbReference>
<dbReference type="Pfam" id="PF12330">
    <property type="entry name" value="Haspin_kinase"/>
    <property type="match status" value="1"/>
</dbReference>
<evidence type="ECO:0000313" key="10">
    <source>
        <dbReference type="EMBL" id="OCB87488.1"/>
    </source>
</evidence>
<name>A0A9Q5HWU7_SANBA</name>
<dbReference type="FunFam" id="1.20.58.1020:FF:000001">
    <property type="entry name" value="DNA replication complex GINS protein PSF2"/>
    <property type="match status" value="1"/>
</dbReference>
<keyword evidence="11" id="KW-1185">Reference proteome</keyword>
<keyword evidence="7" id="KW-0539">Nucleus</keyword>
<dbReference type="GO" id="GO:0006260">
    <property type="term" value="P:DNA replication"/>
    <property type="evidence" value="ECO:0007669"/>
    <property type="project" value="UniProtKB-KW"/>
</dbReference>
<feature type="compositionally biased region" description="Basic residues" evidence="8">
    <location>
        <begin position="62"/>
        <end position="71"/>
    </location>
</feature>
<feature type="region of interest" description="Disordered" evidence="8">
    <location>
        <begin position="41"/>
        <end position="119"/>
    </location>
</feature>
<evidence type="ECO:0000256" key="8">
    <source>
        <dbReference type="SAM" id="MobiDB-lite"/>
    </source>
</evidence>
<feature type="compositionally biased region" description="Acidic residues" evidence="8">
    <location>
        <begin position="272"/>
        <end position="283"/>
    </location>
</feature>
<dbReference type="PANTHER" id="PTHR37957">
    <property type="entry name" value="BLR7070 PROTEIN"/>
    <property type="match status" value="1"/>
</dbReference>
<dbReference type="InterPro" id="IPR036224">
    <property type="entry name" value="GINS_bundle-like_dom_sf"/>
</dbReference>
<evidence type="ECO:0000256" key="5">
    <source>
        <dbReference type="ARBA" id="ARBA00022705"/>
    </source>
</evidence>